<protein>
    <submittedName>
        <fullName evidence="1">Uncharacterized protein</fullName>
    </submittedName>
</protein>
<evidence type="ECO:0000313" key="2">
    <source>
        <dbReference type="Proteomes" id="UP000798662"/>
    </source>
</evidence>
<name>A0ACC3BKL4_PYRYE</name>
<proteinExistence type="predicted"/>
<gene>
    <name evidence="1" type="ORF">I4F81_001112</name>
</gene>
<dbReference type="Proteomes" id="UP000798662">
    <property type="component" value="Chromosome 1"/>
</dbReference>
<keyword evidence="2" id="KW-1185">Reference proteome</keyword>
<comment type="caution">
    <text evidence="1">The sequence shown here is derived from an EMBL/GenBank/DDBJ whole genome shotgun (WGS) entry which is preliminary data.</text>
</comment>
<accession>A0ACC3BKL4</accession>
<sequence>MDGVFAVLDALRSTGTPRTPETYEFLAQAAVREVQFVTGAVSMATLPPDGAVPEAAFVGRSNVGKSSLLNMVAGRRALARTSRRPGKTQQFNYFLVNGAEATNRFHLVDLPGVGYAKVPKALQVEWLSFMRAYFRHRRSLRVVFHLIDGRHGPLADDAALMDVMASGGCAAAAETRDGRDDMWRYLQLALVDPPRDDLPDADAVPLTGAAGGRRGGGRRKEGKAIGVPSTGGQ</sequence>
<organism evidence="1 2">
    <name type="scientific">Pyropia yezoensis</name>
    <name type="common">Susabi-nori</name>
    <name type="synonym">Porphyra yezoensis</name>
    <dbReference type="NCBI Taxonomy" id="2788"/>
    <lineage>
        <taxon>Eukaryota</taxon>
        <taxon>Rhodophyta</taxon>
        <taxon>Bangiophyceae</taxon>
        <taxon>Bangiales</taxon>
        <taxon>Bangiaceae</taxon>
        <taxon>Pyropia</taxon>
    </lineage>
</organism>
<dbReference type="EMBL" id="CM020618">
    <property type="protein sequence ID" value="KAK1858511.1"/>
    <property type="molecule type" value="Genomic_DNA"/>
</dbReference>
<reference evidence="1" key="1">
    <citation type="submission" date="2019-11" db="EMBL/GenBank/DDBJ databases">
        <title>Nori genome reveals adaptations in red seaweeds to the harsh intertidal environment.</title>
        <authorList>
            <person name="Wang D."/>
            <person name="Mao Y."/>
        </authorList>
    </citation>
    <scope>NUCLEOTIDE SEQUENCE</scope>
    <source>
        <tissue evidence="1">Gametophyte</tissue>
    </source>
</reference>
<evidence type="ECO:0000313" key="1">
    <source>
        <dbReference type="EMBL" id="KAK1858511.1"/>
    </source>
</evidence>